<evidence type="ECO:0000256" key="7">
    <source>
        <dbReference type="ARBA" id="ARBA00023242"/>
    </source>
</evidence>
<dbReference type="Gene3D" id="4.10.240.10">
    <property type="entry name" value="Zn(2)-C6 fungal-type DNA-binding domain"/>
    <property type="match status" value="1"/>
</dbReference>
<evidence type="ECO:0000256" key="8">
    <source>
        <dbReference type="SAM" id="MobiDB-lite"/>
    </source>
</evidence>
<dbReference type="PROSITE" id="PS00463">
    <property type="entry name" value="ZN2_CY6_FUNGAL_1"/>
    <property type="match status" value="1"/>
</dbReference>
<feature type="compositionally biased region" description="Basic and acidic residues" evidence="8">
    <location>
        <begin position="847"/>
        <end position="862"/>
    </location>
</feature>
<feature type="compositionally biased region" description="Polar residues" evidence="8">
    <location>
        <begin position="190"/>
        <end position="205"/>
    </location>
</feature>
<keyword evidence="7" id="KW-0539">Nucleus</keyword>
<evidence type="ECO:0000256" key="9">
    <source>
        <dbReference type="SAM" id="Phobius"/>
    </source>
</evidence>
<feature type="region of interest" description="Disordered" evidence="8">
    <location>
        <begin position="839"/>
        <end position="862"/>
    </location>
</feature>
<dbReference type="InterPro" id="IPR001138">
    <property type="entry name" value="Zn2Cys6_DnaBD"/>
</dbReference>
<feature type="domain" description="Zn(2)-C6 fungal-type" evidence="10">
    <location>
        <begin position="13"/>
        <end position="42"/>
    </location>
</feature>
<keyword evidence="9" id="KW-1133">Transmembrane helix</keyword>
<evidence type="ECO:0000313" key="11">
    <source>
        <dbReference type="EMBL" id="QGN17024.1"/>
    </source>
</evidence>
<dbReference type="PANTHER" id="PTHR47540">
    <property type="entry name" value="THIAMINE REPRESSIBLE GENES REGULATORY PROTEIN THI5"/>
    <property type="match status" value="1"/>
</dbReference>
<keyword evidence="6" id="KW-0804">Transcription</keyword>
<feature type="compositionally biased region" description="Polar residues" evidence="8">
    <location>
        <begin position="94"/>
        <end position="108"/>
    </location>
</feature>
<reference evidence="11 12" key="1">
    <citation type="submission" date="2016-03" db="EMBL/GenBank/DDBJ databases">
        <title>How can Kluyveromyces marxianus grow so fast - potential evolutionary course in Saccharomyces Complex revealed by comparative genomics.</title>
        <authorList>
            <person name="Mo W."/>
            <person name="Lu W."/>
            <person name="Yang X."/>
            <person name="Qi J."/>
            <person name="Lv H."/>
        </authorList>
    </citation>
    <scope>NUCLEOTIDE SEQUENCE [LARGE SCALE GENOMIC DNA]</scope>
    <source>
        <strain evidence="11 12">FIM1</strain>
    </source>
</reference>
<keyword evidence="3" id="KW-0862">Zinc</keyword>
<keyword evidence="2" id="KW-0479">Metal-binding</keyword>
<dbReference type="CDD" id="cd00067">
    <property type="entry name" value="GAL4"/>
    <property type="match status" value="1"/>
</dbReference>
<organism evidence="11 12">
    <name type="scientific">Kluyveromyces marxianus</name>
    <name type="common">Yeast</name>
    <name type="synonym">Candida kefyr</name>
    <dbReference type="NCBI Taxonomy" id="4911"/>
    <lineage>
        <taxon>Eukaryota</taxon>
        <taxon>Fungi</taxon>
        <taxon>Dikarya</taxon>
        <taxon>Ascomycota</taxon>
        <taxon>Saccharomycotina</taxon>
        <taxon>Saccharomycetes</taxon>
        <taxon>Saccharomycetales</taxon>
        <taxon>Saccharomycetaceae</taxon>
        <taxon>Kluyveromyces</taxon>
    </lineage>
</organism>
<feature type="transmembrane region" description="Helical" evidence="9">
    <location>
        <begin position="591"/>
        <end position="611"/>
    </location>
</feature>
<dbReference type="SMART" id="SM00066">
    <property type="entry name" value="GAL4"/>
    <property type="match status" value="1"/>
</dbReference>
<dbReference type="PROSITE" id="PS50048">
    <property type="entry name" value="ZN2_CY6_FUNGAL_2"/>
    <property type="match status" value="1"/>
</dbReference>
<proteinExistence type="predicted"/>
<evidence type="ECO:0000256" key="5">
    <source>
        <dbReference type="ARBA" id="ARBA00023125"/>
    </source>
</evidence>
<dbReference type="CDD" id="cd12148">
    <property type="entry name" value="fungal_TF_MHR"/>
    <property type="match status" value="1"/>
</dbReference>
<keyword evidence="12" id="KW-1185">Reference proteome</keyword>
<feature type="compositionally biased region" description="Polar residues" evidence="8">
    <location>
        <begin position="679"/>
        <end position="694"/>
    </location>
</feature>
<gene>
    <name evidence="11" type="primary">ASG1</name>
    <name evidence="11" type="ORF">FIM1_3753</name>
</gene>
<dbReference type="Proteomes" id="UP000422736">
    <property type="component" value="Chromosome 6"/>
</dbReference>
<comment type="subcellular location">
    <subcellularLocation>
        <location evidence="1">Nucleus</location>
    </subcellularLocation>
</comment>
<keyword evidence="4" id="KW-0805">Transcription regulation</keyword>
<keyword evidence="9" id="KW-0812">Transmembrane</keyword>
<dbReference type="SUPFAM" id="SSF57701">
    <property type="entry name" value="Zn2/Cys6 DNA-binding domain"/>
    <property type="match status" value="1"/>
</dbReference>
<dbReference type="PANTHER" id="PTHR47540:SF1">
    <property type="entry name" value="ACTIVATOR OF STRESS GENES 1-RELATED"/>
    <property type="match status" value="1"/>
</dbReference>
<feature type="region of interest" description="Disordered" evidence="8">
    <location>
        <begin position="48"/>
        <end position="122"/>
    </location>
</feature>
<sequence length="862" mass="97861">MELQSKRRRVTRACDECRKKKVKCDGKQPCIHCTVYNYDCTYNQPTRRAIPGSGPVPAGNDANRKTAGTDNGGSDAGGDTSGPSHSKRTGGNDHYSNSSYGGTAPQNHSHQKKYSTSKNKQLQNKVSKYHELLKEMIPDIPDIDAIDIPTFTQLFHNTTKDVNFNEMVQEYKLIAPTEVAPIVTRDNHDSSSVTGSLNSGGQQQNHHQREPIENVDGSIQSHEGKEIKIILPPKPIAIQFIKSTWENCCVLFRFYHRPSFIKQLDLLYETDPENYTHEQMQFLPLCYAVMAVGALFTKTVNQLYSDEQSPNNNDASTKFLHDEGYKYFIAARKLIDITNARDLNSIQTILLLFIFLQCSARLSTSYSYIGVAMRSALREGLHRKLELDPSKKKLNFIEIEMRKRLFYTIYKMDIYINTMLGLPRTISPRDFDQELPLELSDDYITEDAVYPEEQGDVLSSSGIANQHTKIIMILDQIMAELYPIKKTNNLISHQMVTNLELKLRQWLDQLPPELIPGLKDVPERYLRANRLLHLSFLQVQIILYRPFIHYLSPSAPQSDPLSIQRANNCISVARTVVKLAKEMMDVKILPGSYWFSIYTIFFSVAALIYYVRELTPTTTQDIEKYDRIMEDVKTGKQVLSQLKETSMAAARTYKLLTALFNSFNAKTKQSAEMQKKFQQDQQKNSVNAQDQNDMDSSFFELPVYPSSDNAVISPDRFIDGVDKQISTPPFPMNSFPLEPNTSISGVNTLNTTQTANLFSSTNFNDPLEPNDNNMDRYFPVENTNNSQQQQQQQQQQNPQFVSATSLSQIPDSAVDGTYVPGMFDQLDVQLFGRYLPPYMSGISGGDAKTKDGTNENIKRETN</sequence>
<feature type="region of interest" description="Disordered" evidence="8">
    <location>
        <begin position="186"/>
        <end position="211"/>
    </location>
</feature>
<evidence type="ECO:0000259" key="10">
    <source>
        <dbReference type="PROSITE" id="PS50048"/>
    </source>
</evidence>
<evidence type="ECO:0000256" key="3">
    <source>
        <dbReference type="ARBA" id="ARBA00022833"/>
    </source>
</evidence>
<dbReference type="InterPro" id="IPR036864">
    <property type="entry name" value="Zn2-C6_fun-type_DNA-bd_sf"/>
</dbReference>
<evidence type="ECO:0000313" key="12">
    <source>
        <dbReference type="Proteomes" id="UP000422736"/>
    </source>
</evidence>
<feature type="region of interest" description="Disordered" evidence="8">
    <location>
        <begin position="671"/>
        <end position="694"/>
    </location>
</feature>
<dbReference type="InterPro" id="IPR007219">
    <property type="entry name" value="XnlR_reg_dom"/>
</dbReference>
<evidence type="ECO:0000256" key="1">
    <source>
        <dbReference type="ARBA" id="ARBA00004123"/>
    </source>
</evidence>
<keyword evidence="9" id="KW-0472">Membrane</keyword>
<evidence type="ECO:0000256" key="2">
    <source>
        <dbReference type="ARBA" id="ARBA00022723"/>
    </source>
</evidence>
<dbReference type="Pfam" id="PF04082">
    <property type="entry name" value="Fungal_trans"/>
    <property type="match status" value="1"/>
</dbReference>
<evidence type="ECO:0000256" key="6">
    <source>
        <dbReference type="ARBA" id="ARBA00023163"/>
    </source>
</evidence>
<feature type="region of interest" description="Disordered" evidence="8">
    <location>
        <begin position="783"/>
        <end position="804"/>
    </location>
</feature>
<dbReference type="InterPro" id="IPR051711">
    <property type="entry name" value="Stress_Response_Reg"/>
</dbReference>
<feature type="compositionally biased region" description="Gly residues" evidence="8">
    <location>
        <begin position="70"/>
        <end position="80"/>
    </location>
</feature>
<protein>
    <submittedName>
        <fullName evidence="11">Cutinase transcription factor 1 alpha</fullName>
    </submittedName>
</protein>
<dbReference type="SMART" id="SM00906">
    <property type="entry name" value="Fungal_trans"/>
    <property type="match status" value="1"/>
</dbReference>
<dbReference type="EMBL" id="CP015059">
    <property type="protein sequence ID" value="QGN17024.1"/>
    <property type="molecule type" value="Genomic_DNA"/>
</dbReference>
<name>A0ABX6F1J5_KLUMA</name>
<dbReference type="Pfam" id="PF00172">
    <property type="entry name" value="Zn_clus"/>
    <property type="match status" value="1"/>
</dbReference>
<accession>A0ABX6F1J5</accession>
<keyword evidence="5" id="KW-0238">DNA-binding</keyword>
<feature type="compositionally biased region" description="Low complexity" evidence="8">
    <location>
        <begin position="787"/>
        <end position="796"/>
    </location>
</feature>
<reference evidence="11 12" key="2">
    <citation type="submission" date="2019-11" db="EMBL/GenBank/DDBJ databases">
        <authorList>
            <person name="Lu H."/>
        </authorList>
    </citation>
    <scope>NUCLEOTIDE SEQUENCE [LARGE SCALE GENOMIC DNA]</scope>
    <source>
        <strain evidence="11 12">FIM1</strain>
    </source>
</reference>
<evidence type="ECO:0000256" key="4">
    <source>
        <dbReference type="ARBA" id="ARBA00023015"/>
    </source>
</evidence>